<protein>
    <recommendedName>
        <fullName evidence="4">Cora-domain-containing protein</fullName>
    </recommendedName>
</protein>
<sequence>MEAFLRGLEDDSPNYVFPDDASNPNSFDVVESTLDGPLVQKCIASHHLIDWANDREDREAHETVVPTFKMVWFSTHMDTRDPLVSRSLWDAVLDAFHIGTWLKIMAFYKHRGFFQPRNDAMDDILAFVLCAGRGSTIWSYSPATGHTRTVSFGSSQHGADYSRRLVQYSSSVDHPLFPGFVYAVHSVFDCLHSLRTQRNGLDRLEVATGYINKGIVYKPTTDKGERPTSLSKLSKDAAAISNMINFLWMEIHILKQVFEMLVDYSSHPLATQLALWEDVAGVAHCMLQRIDSQERYDLFNTKRVANQMTIIFNLIAREDTAATIRLAEATKRDSSSMKTLAVMTMAFLPATFLASVFAMPSLAVDKPPRFGVYLAVTIPTTVAILLGWAAITQRQVIRDLLVDVRRRTVSTSLKRPKPDVEMVSMDVLS</sequence>
<dbReference type="STRING" id="1408157.A0A1J7J6D2"/>
<feature type="transmembrane region" description="Helical" evidence="1">
    <location>
        <begin position="370"/>
        <end position="391"/>
    </location>
</feature>
<evidence type="ECO:0000256" key="1">
    <source>
        <dbReference type="SAM" id="Phobius"/>
    </source>
</evidence>
<gene>
    <name evidence="2" type="ORF">CONLIGDRAFT_91180</name>
</gene>
<dbReference type="Gene3D" id="1.20.58.340">
    <property type="entry name" value="Magnesium transport protein CorA, transmembrane region"/>
    <property type="match status" value="1"/>
</dbReference>
<dbReference type="InParanoid" id="A0A1J7J6D2"/>
<dbReference type="AlphaFoldDB" id="A0A1J7J6D2"/>
<keyword evidence="3" id="KW-1185">Reference proteome</keyword>
<accession>A0A1J7J6D2</accession>
<feature type="transmembrane region" description="Helical" evidence="1">
    <location>
        <begin position="340"/>
        <end position="364"/>
    </location>
</feature>
<keyword evidence="1" id="KW-0812">Transmembrane</keyword>
<dbReference type="Proteomes" id="UP000182658">
    <property type="component" value="Unassembled WGS sequence"/>
</dbReference>
<reference evidence="2 3" key="1">
    <citation type="submission" date="2016-10" db="EMBL/GenBank/DDBJ databases">
        <title>Draft genome sequence of Coniochaeta ligniaria NRRL30616, a lignocellulolytic fungus for bioabatement of inhibitors in plant biomass hydrolysates.</title>
        <authorList>
            <consortium name="DOE Joint Genome Institute"/>
            <person name="Jimenez D.J."/>
            <person name="Hector R.E."/>
            <person name="Riley R."/>
            <person name="Sun H."/>
            <person name="Grigoriev I.V."/>
            <person name="Van Elsas J.D."/>
            <person name="Nichols N.N."/>
        </authorList>
    </citation>
    <scope>NUCLEOTIDE SEQUENCE [LARGE SCALE GENOMIC DNA]</scope>
    <source>
        <strain evidence="2 3">NRRL 30616</strain>
    </source>
</reference>
<dbReference type="OrthoDB" id="1046782at2759"/>
<name>A0A1J7J6D2_9PEZI</name>
<keyword evidence="1" id="KW-1133">Transmembrane helix</keyword>
<organism evidence="2 3">
    <name type="scientific">Coniochaeta ligniaria NRRL 30616</name>
    <dbReference type="NCBI Taxonomy" id="1408157"/>
    <lineage>
        <taxon>Eukaryota</taxon>
        <taxon>Fungi</taxon>
        <taxon>Dikarya</taxon>
        <taxon>Ascomycota</taxon>
        <taxon>Pezizomycotina</taxon>
        <taxon>Sordariomycetes</taxon>
        <taxon>Sordariomycetidae</taxon>
        <taxon>Coniochaetales</taxon>
        <taxon>Coniochaetaceae</taxon>
        <taxon>Coniochaeta</taxon>
    </lineage>
</organism>
<evidence type="ECO:0008006" key="4">
    <source>
        <dbReference type="Google" id="ProtNLM"/>
    </source>
</evidence>
<evidence type="ECO:0000313" key="2">
    <source>
        <dbReference type="EMBL" id="OIW25352.1"/>
    </source>
</evidence>
<dbReference type="EMBL" id="KV875102">
    <property type="protein sequence ID" value="OIW25352.1"/>
    <property type="molecule type" value="Genomic_DNA"/>
</dbReference>
<keyword evidence="1" id="KW-0472">Membrane</keyword>
<proteinExistence type="predicted"/>
<evidence type="ECO:0000313" key="3">
    <source>
        <dbReference type="Proteomes" id="UP000182658"/>
    </source>
</evidence>